<organism evidence="1 2">
    <name type="scientific">Paramarasmius palmivorus</name>
    <dbReference type="NCBI Taxonomy" id="297713"/>
    <lineage>
        <taxon>Eukaryota</taxon>
        <taxon>Fungi</taxon>
        <taxon>Dikarya</taxon>
        <taxon>Basidiomycota</taxon>
        <taxon>Agaricomycotina</taxon>
        <taxon>Agaricomycetes</taxon>
        <taxon>Agaricomycetidae</taxon>
        <taxon>Agaricales</taxon>
        <taxon>Marasmiineae</taxon>
        <taxon>Marasmiaceae</taxon>
        <taxon>Paramarasmius</taxon>
    </lineage>
</organism>
<reference evidence="1 2" key="1">
    <citation type="submission" date="2024-01" db="EMBL/GenBank/DDBJ databases">
        <title>A draft genome for a cacao thread blight-causing isolate of Paramarasmius palmivorus.</title>
        <authorList>
            <person name="Baruah I.K."/>
            <person name="Bukari Y."/>
            <person name="Amoako-Attah I."/>
            <person name="Meinhardt L.W."/>
            <person name="Bailey B.A."/>
            <person name="Cohen S.P."/>
        </authorList>
    </citation>
    <scope>NUCLEOTIDE SEQUENCE [LARGE SCALE GENOMIC DNA]</scope>
    <source>
        <strain evidence="1 2">GH-12</strain>
    </source>
</reference>
<dbReference type="PANTHER" id="PTHR48312:SF1">
    <property type="entry name" value="SULFOTRANSFERASE"/>
    <property type="match status" value="1"/>
</dbReference>
<evidence type="ECO:0000313" key="2">
    <source>
        <dbReference type="Proteomes" id="UP001383192"/>
    </source>
</evidence>
<dbReference type="AlphaFoldDB" id="A0AAW0D0N0"/>
<dbReference type="PANTHER" id="PTHR48312">
    <property type="match status" value="1"/>
</dbReference>
<dbReference type="Gene3D" id="3.40.50.300">
    <property type="entry name" value="P-loop containing nucleotide triphosphate hydrolases"/>
    <property type="match status" value="1"/>
</dbReference>
<protein>
    <recommendedName>
        <fullName evidence="3">Sulfotransferase</fullName>
    </recommendedName>
</protein>
<keyword evidence="2" id="KW-1185">Reference proteome</keyword>
<sequence>MSDTPKPVYIFSHPRTRSNLLARLLETHPRIGVPNMYPFRAAFCAGPERPLADFSVFATKDIDERETFQFAYDSLNSNLDQDLSKGLIPLVKDHVLLTMSPAITNSYCQRSLREGHVIKDPDGTSSTDGSTFQPNGNPTCLPDSFLSRIIPIITIRDPIRMVASSMGVMLRDLGAKLDEPHLEASCTFRWSKFLFDYYQSRGGPAFIVIDGDRLVTDPEGQMKKLCALINIEESGIQYTWEPRRKPPNKEMLEHVFIGVMHRSTGIIRGKVPKLDLEEEVKKWEEEWGAEVAETMRGYVERTMDDYQYLLRHAI</sequence>
<proteinExistence type="predicted"/>
<dbReference type="InterPro" id="IPR027417">
    <property type="entry name" value="P-loop_NTPase"/>
</dbReference>
<evidence type="ECO:0000313" key="1">
    <source>
        <dbReference type="EMBL" id="KAK7046015.1"/>
    </source>
</evidence>
<evidence type="ECO:0008006" key="3">
    <source>
        <dbReference type="Google" id="ProtNLM"/>
    </source>
</evidence>
<accession>A0AAW0D0N0</accession>
<comment type="caution">
    <text evidence="1">The sequence shown here is derived from an EMBL/GenBank/DDBJ whole genome shotgun (WGS) entry which is preliminary data.</text>
</comment>
<dbReference type="SUPFAM" id="SSF52540">
    <property type="entry name" value="P-loop containing nucleoside triphosphate hydrolases"/>
    <property type="match status" value="1"/>
</dbReference>
<dbReference type="Proteomes" id="UP001383192">
    <property type="component" value="Unassembled WGS sequence"/>
</dbReference>
<dbReference type="EMBL" id="JAYKXP010000022">
    <property type="protein sequence ID" value="KAK7046015.1"/>
    <property type="molecule type" value="Genomic_DNA"/>
</dbReference>
<name>A0AAW0D0N0_9AGAR</name>
<gene>
    <name evidence="1" type="ORF">VNI00_007010</name>
</gene>